<proteinExistence type="predicted"/>
<keyword evidence="1" id="KW-1133">Transmembrane helix</keyword>
<feature type="transmembrane region" description="Helical" evidence="1">
    <location>
        <begin position="256"/>
        <end position="276"/>
    </location>
</feature>
<dbReference type="Pfam" id="PF01935">
    <property type="entry name" value="DUF87"/>
    <property type="match status" value="1"/>
</dbReference>
<evidence type="ECO:0000256" key="1">
    <source>
        <dbReference type="SAM" id="Phobius"/>
    </source>
</evidence>
<reference evidence="3" key="1">
    <citation type="journal article" date="2020" name="mSystems">
        <title>Genome- and Community-Level Interaction Insights into Carbon Utilization and Element Cycling Functions of Hydrothermarchaeota in Hydrothermal Sediment.</title>
        <authorList>
            <person name="Zhou Z."/>
            <person name="Liu Y."/>
            <person name="Xu W."/>
            <person name="Pan J."/>
            <person name="Luo Z.H."/>
            <person name="Li M."/>
        </authorList>
    </citation>
    <scope>NUCLEOTIDE SEQUENCE [LARGE SCALE GENOMIC DNA]</scope>
    <source>
        <strain evidence="3">SpSt-669</strain>
    </source>
</reference>
<evidence type="ECO:0000259" key="2">
    <source>
        <dbReference type="SMART" id="SM00382"/>
    </source>
</evidence>
<dbReference type="InterPro" id="IPR002789">
    <property type="entry name" value="HerA_central"/>
</dbReference>
<dbReference type="AlphaFoldDB" id="A0A7J3G6X1"/>
<dbReference type="Gene3D" id="3.40.50.300">
    <property type="entry name" value="P-loop containing nucleotide triphosphate hydrolases"/>
    <property type="match status" value="2"/>
</dbReference>
<protein>
    <submittedName>
        <fullName evidence="3">ATP-binding protein</fullName>
    </submittedName>
</protein>
<organism evidence="3">
    <name type="scientific">Caldiarchaeum subterraneum</name>
    <dbReference type="NCBI Taxonomy" id="311458"/>
    <lineage>
        <taxon>Archaea</taxon>
        <taxon>Nitrososphaerota</taxon>
        <taxon>Candidatus Caldarchaeales</taxon>
        <taxon>Candidatus Caldarchaeaceae</taxon>
        <taxon>Candidatus Caldarchaeum</taxon>
    </lineage>
</organism>
<dbReference type="InterPro" id="IPR027417">
    <property type="entry name" value="P-loop_NTPase"/>
</dbReference>
<feature type="transmembrane region" description="Helical" evidence="1">
    <location>
        <begin position="7"/>
        <end position="29"/>
    </location>
</feature>
<dbReference type="PANTHER" id="PTHR30121:SF6">
    <property type="entry name" value="SLR6007 PROTEIN"/>
    <property type="match status" value="1"/>
</dbReference>
<dbReference type="EMBL" id="DTCM01000087">
    <property type="protein sequence ID" value="HGL41465.1"/>
    <property type="molecule type" value="Genomic_DNA"/>
</dbReference>
<accession>A0A7J3G6X1</accession>
<feature type="domain" description="AAA+ ATPase" evidence="2">
    <location>
        <begin position="537"/>
        <end position="848"/>
    </location>
</feature>
<keyword evidence="1" id="KW-0812">Transmembrane</keyword>
<dbReference type="SMART" id="SM00382">
    <property type="entry name" value="AAA"/>
    <property type="match status" value="1"/>
</dbReference>
<dbReference type="SUPFAM" id="SSF52540">
    <property type="entry name" value="P-loop containing nucleoside triphosphate hydrolases"/>
    <property type="match status" value="1"/>
</dbReference>
<keyword evidence="3" id="KW-0067">ATP-binding</keyword>
<gene>
    <name evidence="3" type="ORF">ENU43_07390</name>
</gene>
<keyword evidence="1" id="KW-0472">Membrane</keyword>
<dbReference type="InterPro" id="IPR051162">
    <property type="entry name" value="T4SS_component"/>
</dbReference>
<name>A0A7J3G6X1_CALS0</name>
<dbReference type="GO" id="GO:0005524">
    <property type="term" value="F:ATP binding"/>
    <property type="evidence" value="ECO:0007669"/>
    <property type="project" value="UniProtKB-KW"/>
</dbReference>
<feature type="transmembrane region" description="Helical" evidence="1">
    <location>
        <begin position="35"/>
        <end position="53"/>
    </location>
</feature>
<sequence>MGVLAKVLGIGPLFFGGLILVTLAIIGLSPQLAPYTPYMAILFPAVFLALLAARRSYPAAVGYLRKNVPSTAFWFAVAPDIPYSLRVPTKIRLFEGPRKPGEVTLLFEDRRRRRGYAVKMLKIADVQKNYETTTAHERMLLLDRMVKAVEGLADVEAKLIIDRSPQGEYAYIVLYSEVVEGDEEGAVHAVEAAAKTLATSMEGIGTVVIDDASYMGHQIAVSDEAAYKPSKHHVIILGSASFATLFTSMLSTGLGILGTTILISGIIGLLLTVRAANSVSKATCKLSGRHTHWSLGGGEYSILEDGVLVRRVNGETIASKYLSVTGNNNRDLSSEDIERRLAMYLASFNNLIYTLKDFRVVLHIVPQPVGDTIKLAMARADLYGMDAQVGGAVSGYLKAGRSMNVADRITHGERPYLMSLVVEVRARASGDVSWRELDKLDKELHEARSLLDTMNFTTKVVGDGWGAALCHRFMYLPQPRRAVFDPNPIPVVKALTRDFVAVSPLAFRRRPIMPKDGVYLGRDEYGRPVYWNPSMLHNPHMLVLGSPGTGKSTLIKTLLFRIDGLSKYSGTGKPPAVIIIDPAGEYAAEADELRSMGLKVTVIDLCNKKYNPLLLSGLAPEQRISRFVDAVLPNAIPLQPTQSSILYQGLKLMYKRIGGVDDSDPSTWRDENLSKCTMAQLYAYVAWRRREAEKLVISRGGSPELDAAVTLLLDLERRLRPYAEGAFALDRTDVMLKDLLVEGGVVIVSFRAQSGGGQVRMSDDMQRLITWSILEHIHDYMLSQEVKEGVRLMVIIDEGHKFLLGKAGEVPLGTHLREERKFGTSYVMITHLLDDLLQEADMAKRRGVPTVAALVSTTIAFGYGNPGEALNAQRLLNLTDEERRRLEGFGTGEAFLKWSVDPRPLFFRIEPDKRALVSRRMSRREMLYETA</sequence>
<dbReference type="PANTHER" id="PTHR30121">
    <property type="entry name" value="UNCHARACTERIZED PROTEIN YJGR-RELATED"/>
    <property type="match status" value="1"/>
</dbReference>
<evidence type="ECO:0000313" key="3">
    <source>
        <dbReference type="EMBL" id="HGL41465.1"/>
    </source>
</evidence>
<keyword evidence="3" id="KW-0547">Nucleotide-binding</keyword>
<dbReference type="InterPro" id="IPR003593">
    <property type="entry name" value="AAA+_ATPase"/>
</dbReference>
<comment type="caution">
    <text evidence="3">The sequence shown here is derived from an EMBL/GenBank/DDBJ whole genome shotgun (WGS) entry which is preliminary data.</text>
</comment>